<name>A0A1X0RK63_RHIZD</name>
<dbReference type="AlphaFoldDB" id="A0A1X0RK63"/>
<accession>A0A1X0RK63</accession>
<protein>
    <submittedName>
        <fullName evidence="1">Uncharacterized protein</fullName>
    </submittedName>
</protein>
<organism evidence="1 2">
    <name type="scientific">Rhizopus microsporus</name>
    <dbReference type="NCBI Taxonomy" id="58291"/>
    <lineage>
        <taxon>Eukaryota</taxon>
        <taxon>Fungi</taxon>
        <taxon>Fungi incertae sedis</taxon>
        <taxon>Mucoromycota</taxon>
        <taxon>Mucoromycotina</taxon>
        <taxon>Mucoromycetes</taxon>
        <taxon>Mucorales</taxon>
        <taxon>Mucorineae</taxon>
        <taxon>Rhizopodaceae</taxon>
        <taxon>Rhizopus</taxon>
    </lineage>
</organism>
<gene>
    <name evidence="1" type="ORF">BCV71DRAFT_240091</name>
</gene>
<evidence type="ECO:0000313" key="2">
    <source>
        <dbReference type="Proteomes" id="UP000242381"/>
    </source>
</evidence>
<reference evidence="1 2" key="1">
    <citation type="journal article" date="2016" name="Proc. Natl. Acad. Sci. U.S.A.">
        <title>Lipid metabolic changes in an early divergent fungus govern the establishment of a mutualistic symbiosis with endobacteria.</title>
        <authorList>
            <person name="Lastovetsky O.A."/>
            <person name="Gaspar M.L."/>
            <person name="Mondo S.J."/>
            <person name="LaButti K.M."/>
            <person name="Sandor L."/>
            <person name="Grigoriev I.V."/>
            <person name="Henry S.A."/>
            <person name="Pawlowska T.E."/>
        </authorList>
    </citation>
    <scope>NUCLEOTIDE SEQUENCE [LARGE SCALE GENOMIC DNA]</scope>
    <source>
        <strain evidence="1 2">ATCC 11559</strain>
    </source>
</reference>
<dbReference type="EMBL" id="KV921658">
    <property type="protein sequence ID" value="ORE12473.1"/>
    <property type="molecule type" value="Genomic_DNA"/>
</dbReference>
<evidence type="ECO:0000313" key="1">
    <source>
        <dbReference type="EMBL" id="ORE12473.1"/>
    </source>
</evidence>
<proteinExistence type="predicted"/>
<sequence>MTAVNQYCGLSMSSHNQSSSSNRTPNSQLILEEVLRVSSERCSDQKKATRAIFCRATIYKKVEEKSKQCDAPENLDVVLHANVSSLEVTIRYLKSLQLYALQAVGKTLGSVCHFQKEMSG</sequence>
<dbReference type="Proteomes" id="UP000242381">
    <property type="component" value="Unassembled WGS sequence"/>
</dbReference>